<feature type="region of interest" description="Disordered" evidence="5">
    <location>
        <begin position="1"/>
        <end position="28"/>
    </location>
</feature>
<dbReference type="GO" id="GO:0006526">
    <property type="term" value="P:L-arginine biosynthetic process"/>
    <property type="evidence" value="ECO:0007669"/>
    <property type="project" value="InterPro"/>
</dbReference>
<name>A0A948THT1_9GAMM</name>
<evidence type="ECO:0000256" key="3">
    <source>
        <dbReference type="ARBA" id="ARBA00023315"/>
    </source>
</evidence>
<dbReference type="InterPro" id="IPR010167">
    <property type="entry name" value="NH2A_AcTrfase"/>
</dbReference>
<dbReference type="Gene3D" id="3.40.630.30">
    <property type="match status" value="1"/>
</dbReference>
<dbReference type="SUPFAM" id="SSF55729">
    <property type="entry name" value="Acyl-CoA N-acyltransferases (Nat)"/>
    <property type="match status" value="1"/>
</dbReference>
<dbReference type="GO" id="GO:0005737">
    <property type="term" value="C:cytoplasm"/>
    <property type="evidence" value="ECO:0007669"/>
    <property type="project" value="InterPro"/>
</dbReference>
<evidence type="ECO:0000313" key="7">
    <source>
        <dbReference type="EMBL" id="MBU3845280.1"/>
    </source>
</evidence>
<evidence type="ECO:0000256" key="5">
    <source>
        <dbReference type="SAM" id="MobiDB-lite"/>
    </source>
</evidence>
<evidence type="ECO:0000256" key="2">
    <source>
        <dbReference type="ARBA" id="ARBA00022679"/>
    </source>
</evidence>
<dbReference type="Pfam" id="PF00583">
    <property type="entry name" value="Acetyltransf_1"/>
    <property type="match status" value="1"/>
</dbReference>
<organism evidence="7 8">
    <name type="scientific">Candidatus Anaerobiospirillum pullicola</name>
    <dbReference type="NCBI Taxonomy" id="2838451"/>
    <lineage>
        <taxon>Bacteria</taxon>
        <taxon>Pseudomonadati</taxon>
        <taxon>Pseudomonadota</taxon>
        <taxon>Gammaproteobacteria</taxon>
        <taxon>Aeromonadales</taxon>
        <taxon>Succinivibrionaceae</taxon>
        <taxon>Anaerobiospirillum</taxon>
    </lineage>
</organism>
<gene>
    <name evidence="7" type="ORF">H9847_10545</name>
</gene>
<accession>A0A948THT1</accession>
<dbReference type="AlphaFoldDB" id="A0A948THT1"/>
<sequence>MSTEEQSGAGSIEHQDTENTTNQNESKAVPRNFAPIPSINLNPDLFQGVSVDDLYQHAIKLHERNSLNTLELNKIAQALQEVQTILTERNQDNFTIRQARLSDIDSLYNMVNYWYQQGENLPRAREDIIRNIQSFAVCVRKGVVLGCACLYVYDSGLAEIRSLGVNPSIQRQGQGRSIVEFLLHRAQQYDIKKVFVLTRNPKFFAKVGFTLTTREALPEKILKDCEHCPKQDHCDEVAYEINL</sequence>
<dbReference type="CDD" id="cd04301">
    <property type="entry name" value="NAT_SF"/>
    <property type="match status" value="1"/>
</dbReference>
<feature type="domain" description="N-acetyltransferase" evidence="6">
    <location>
        <begin position="94"/>
        <end position="235"/>
    </location>
</feature>
<keyword evidence="3" id="KW-0012">Acyltransferase</keyword>
<protein>
    <recommendedName>
        <fullName evidence="1">Amino-acid acetyltransferase</fullName>
    </recommendedName>
    <alternativeName>
        <fullName evidence="4">N-acetylglutamate synthase</fullName>
    </alternativeName>
</protein>
<dbReference type="GO" id="GO:0004042">
    <property type="term" value="F:L-glutamate N-acetyltransferase activity"/>
    <property type="evidence" value="ECO:0007669"/>
    <property type="project" value="InterPro"/>
</dbReference>
<dbReference type="PROSITE" id="PS51186">
    <property type="entry name" value="GNAT"/>
    <property type="match status" value="1"/>
</dbReference>
<evidence type="ECO:0000256" key="4">
    <source>
        <dbReference type="ARBA" id="ARBA00033251"/>
    </source>
</evidence>
<dbReference type="Proteomes" id="UP000733611">
    <property type="component" value="Unassembled WGS sequence"/>
</dbReference>
<reference evidence="7" key="1">
    <citation type="journal article" date="2021" name="PeerJ">
        <title>Extensive microbial diversity within the chicken gut microbiome revealed by metagenomics and culture.</title>
        <authorList>
            <person name="Gilroy R."/>
            <person name="Ravi A."/>
            <person name="Getino M."/>
            <person name="Pursley I."/>
            <person name="Horton D.L."/>
            <person name="Alikhan N.F."/>
            <person name="Baker D."/>
            <person name="Gharbi K."/>
            <person name="Hall N."/>
            <person name="Watson M."/>
            <person name="Adriaenssens E.M."/>
            <person name="Foster-Nyarko E."/>
            <person name="Jarju S."/>
            <person name="Secka A."/>
            <person name="Antonio M."/>
            <person name="Oren A."/>
            <person name="Chaudhuri R.R."/>
            <person name="La Ragione R."/>
            <person name="Hildebrand F."/>
            <person name="Pallen M.J."/>
        </authorList>
    </citation>
    <scope>NUCLEOTIDE SEQUENCE</scope>
    <source>
        <strain evidence="7">378</strain>
    </source>
</reference>
<evidence type="ECO:0000259" key="6">
    <source>
        <dbReference type="PROSITE" id="PS51186"/>
    </source>
</evidence>
<dbReference type="PANTHER" id="PTHR30602:SF12">
    <property type="entry name" value="AMINO-ACID ACETYLTRANSFERASE NAGS1, CHLOROPLASTIC-RELATED"/>
    <property type="match status" value="1"/>
</dbReference>
<dbReference type="NCBIfam" id="NF005840">
    <property type="entry name" value="PRK07757.1"/>
    <property type="match status" value="1"/>
</dbReference>
<evidence type="ECO:0000313" key="8">
    <source>
        <dbReference type="Proteomes" id="UP000733611"/>
    </source>
</evidence>
<dbReference type="EMBL" id="JAHLFE010000217">
    <property type="protein sequence ID" value="MBU3845280.1"/>
    <property type="molecule type" value="Genomic_DNA"/>
</dbReference>
<keyword evidence="2" id="KW-0808">Transferase</keyword>
<comment type="caution">
    <text evidence="7">The sequence shown here is derived from an EMBL/GenBank/DDBJ whole genome shotgun (WGS) entry which is preliminary data.</text>
</comment>
<dbReference type="InterPro" id="IPR000182">
    <property type="entry name" value="GNAT_dom"/>
</dbReference>
<dbReference type="InterPro" id="IPR016181">
    <property type="entry name" value="Acyl_CoA_acyltransferase"/>
</dbReference>
<evidence type="ECO:0000256" key="1">
    <source>
        <dbReference type="ARBA" id="ARBA00015231"/>
    </source>
</evidence>
<dbReference type="PANTHER" id="PTHR30602">
    <property type="entry name" value="AMINO-ACID ACETYLTRANSFERASE"/>
    <property type="match status" value="1"/>
</dbReference>
<proteinExistence type="predicted"/>
<reference evidence="7" key="2">
    <citation type="submission" date="2021-04" db="EMBL/GenBank/DDBJ databases">
        <authorList>
            <person name="Gilroy R."/>
        </authorList>
    </citation>
    <scope>NUCLEOTIDE SEQUENCE</scope>
    <source>
        <strain evidence="7">378</strain>
    </source>
</reference>